<evidence type="ECO:0000259" key="5">
    <source>
        <dbReference type="Pfam" id="PF01931"/>
    </source>
</evidence>
<sequence>MMEESSDESTEIITKEEADMARQMQEADLNASGSSTPALPTPSISSSVSPPTPLPAFMNVSSSAEKEGSPLSTPQRPSPVSAISTPGSAVATPVPSQPTSSSIAAPAPIQSPYEASAQIEVPAEMIPVSPQSPAGQDTGLFGWISGNKIMSKVKSSMETMITTLDPGMKEVIKSGGDIDIVVTSSNENKVGAVREAFQHVFGRATVSGVESQATTAAQPVGFTAGLKGAEERVQNLRQQGTIPEDIPVVSLEGFIIETLPDRWFEMTCLILRDPSHRVELQTFSQPTPIPTEYILKAQDSTASDYPLRWSGLAKSIGQVIEETNPHIGHSDWQNALTGISRRESLCMASRQLAFMYKERLPTSFVS</sequence>
<keyword evidence="7" id="KW-1185">Reference proteome</keyword>
<evidence type="ECO:0000256" key="2">
    <source>
        <dbReference type="ARBA" id="ARBA00010298"/>
    </source>
</evidence>
<comment type="subcellular location">
    <subcellularLocation>
        <location evidence="1">Golgi apparatus</location>
    </subcellularLocation>
</comment>
<dbReference type="Pfam" id="PF01931">
    <property type="entry name" value="NTPase_I-T"/>
    <property type="match status" value="1"/>
</dbReference>
<keyword evidence="3" id="KW-0333">Golgi apparatus</keyword>
<organism evidence="6 7">
    <name type="scientific">Mytilus galloprovincialis</name>
    <name type="common">Mediterranean mussel</name>
    <dbReference type="NCBI Taxonomy" id="29158"/>
    <lineage>
        <taxon>Eukaryota</taxon>
        <taxon>Metazoa</taxon>
        <taxon>Spiralia</taxon>
        <taxon>Lophotrochozoa</taxon>
        <taxon>Mollusca</taxon>
        <taxon>Bivalvia</taxon>
        <taxon>Autobranchia</taxon>
        <taxon>Pteriomorphia</taxon>
        <taxon>Mytilida</taxon>
        <taxon>Mytiloidea</taxon>
        <taxon>Mytilidae</taxon>
        <taxon>Mytilinae</taxon>
        <taxon>Mytilus</taxon>
    </lineage>
</organism>
<feature type="region of interest" description="Disordered" evidence="4">
    <location>
        <begin position="1"/>
        <end position="106"/>
    </location>
</feature>
<dbReference type="GO" id="GO:0034237">
    <property type="term" value="F:protein kinase A regulatory subunit binding"/>
    <property type="evidence" value="ECO:0007669"/>
    <property type="project" value="TreeGrafter"/>
</dbReference>
<gene>
    <name evidence="6" type="ORF">MGAL_10B046717</name>
</gene>
<feature type="compositionally biased region" description="Acidic residues" evidence="4">
    <location>
        <begin position="1"/>
        <end position="10"/>
    </location>
</feature>
<dbReference type="PANTHER" id="PTHR23276:SF2">
    <property type="entry name" value="PROTEIN PRRC1"/>
    <property type="match status" value="1"/>
</dbReference>
<comment type="caution">
    <text evidence="6">The sequence shown here is derived from an EMBL/GenBank/DDBJ whole genome shotgun (WGS) entry which is preliminary data.</text>
</comment>
<accession>A0A8B6FXJ3</accession>
<dbReference type="GO" id="GO:0005794">
    <property type="term" value="C:Golgi apparatus"/>
    <property type="evidence" value="ECO:0007669"/>
    <property type="project" value="UniProtKB-SubCell"/>
</dbReference>
<dbReference type="SUPFAM" id="SSF52972">
    <property type="entry name" value="ITPase-like"/>
    <property type="match status" value="1"/>
</dbReference>
<dbReference type="InterPro" id="IPR026534">
    <property type="entry name" value="PRRC1"/>
</dbReference>
<evidence type="ECO:0000256" key="3">
    <source>
        <dbReference type="ARBA" id="ARBA00023034"/>
    </source>
</evidence>
<dbReference type="Proteomes" id="UP000596742">
    <property type="component" value="Unassembled WGS sequence"/>
</dbReference>
<dbReference type="Gene3D" id="3.90.950.10">
    <property type="match status" value="1"/>
</dbReference>
<dbReference type="OrthoDB" id="4968544at2759"/>
<evidence type="ECO:0000256" key="1">
    <source>
        <dbReference type="ARBA" id="ARBA00004555"/>
    </source>
</evidence>
<feature type="domain" description="Non-canonical purine NTP phosphatase/PRRC1" evidence="5">
    <location>
        <begin position="184"/>
        <end position="295"/>
    </location>
</feature>
<comment type="similarity">
    <text evidence="2">Belongs to the PRRC1 family.</text>
</comment>
<feature type="compositionally biased region" description="Low complexity" evidence="4">
    <location>
        <begin position="97"/>
        <end position="106"/>
    </location>
</feature>
<dbReference type="PANTHER" id="PTHR23276">
    <property type="entry name" value="PROTEIN PRRC1"/>
    <property type="match status" value="1"/>
</dbReference>
<dbReference type="EMBL" id="UYJE01007468">
    <property type="protein sequence ID" value="VDI55181.1"/>
    <property type="molecule type" value="Genomic_DNA"/>
</dbReference>
<evidence type="ECO:0000256" key="4">
    <source>
        <dbReference type="SAM" id="MobiDB-lite"/>
    </source>
</evidence>
<reference evidence="6" key="1">
    <citation type="submission" date="2018-11" db="EMBL/GenBank/DDBJ databases">
        <authorList>
            <person name="Alioto T."/>
            <person name="Alioto T."/>
        </authorList>
    </citation>
    <scope>NUCLEOTIDE SEQUENCE</scope>
</reference>
<evidence type="ECO:0000313" key="6">
    <source>
        <dbReference type="EMBL" id="VDI55181.1"/>
    </source>
</evidence>
<dbReference type="InterPro" id="IPR026533">
    <property type="entry name" value="NTPase/PRRC1"/>
</dbReference>
<protein>
    <recommendedName>
        <fullName evidence="5">Non-canonical purine NTP phosphatase/PRRC1 domain-containing protein</fullName>
    </recommendedName>
</protein>
<evidence type="ECO:0000313" key="7">
    <source>
        <dbReference type="Proteomes" id="UP000596742"/>
    </source>
</evidence>
<proteinExistence type="inferred from homology"/>
<name>A0A8B6FXJ3_MYTGA</name>
<dbReference type="InterPro" id="IPR029001">
    <property type="entry name" value="ITPase-like_fam"/>
</dbReference>
<dbReference type="FunFam" id="3.90.950.10:FF:000017">
    <property type="entry name" value="Protein PRRC1-B"/>
    <property type="match status" value="1"/>
</dbReference>
<dbReference type="AlphaFoldDB" id="A0A8B6FXJ3"/>